<dbReference type="Gene3D" id="1.10.246.130">
    <property type="match status" value="1"/>
</dbReference>
<sequence length="596" mass="61747">MLLLLSGCIGPTSTDDPTRPDTDTGPACADQDAEHFMAVAANPDAAKAGCRILAGGGTAIDAAIAIQASLTVVEPQSSGLGGGALLTYYDSDTSTTTVFDGLSATGSTTTDSLTTPTRRESRTHGIDQFPGAVYRSSRAVGVPGVTAALDAAHKKYGRKAWNTLFDDSIKQAKSGFELAPGTANVVGGKSPIPTCSYPDIGAIFCDGEQPKSAGTTTTNPQLADLLEEIRDGGADAFYDPNGTIAPRIVARLQAGRFDPTDDDGDPAVIPSLLTAEDFGDYRAIERKPICRKALNRELCTAPPPSLGGTSLLNLLQIADDKNIGSHDMNSADYAQIMIESSRLSGVDGRTYTGDPAFDGRPPLDLASADYAQERAQSVHLGSSNHPVQPGRADGGTPPTIDPKDPQDQTSQIVVVDADGDALSMTTTVNADFGSRVMARGMILNNANGNFSSANSSVNEMEPGKRPRTTIAPTVGFDAQGSPRIVVGSAGGAPIHDYIAQAILGIETYDLSPAEALARPHLSGQKRVQNCDGQPDYASVVERNTAVEGLLLQLKNRGAPCAQSATLHSGTGVISVTDNGTLRGAADPRRDGAALGG</sequence>
<dbReference type="EC" id="3.4.19.13" evidence="6"/>
<dbReference type="InterPro" id="IPR043137">
    <property type="entry name" value="GGT_ssub_C"/>
</dbReference>
<name>A0A2H1J204_BREAU</name>
<dbReference type="SUPFAM" id="SSF56235">
    <property type="entry name" value="N-terminal nucleophile aminohydrolases (Ntn hydrolases)"/>
    <property type="match status" value="1"/>
</dbReference>
<dbReference type="InterPro" id="IPR051792">
    <property type="entry name" value="GGT_bact"/>
</dbReference>
<evidence type="ECO:0000256" key="3">
    <source>
        <dbReference type="ARBA" id="ARBA00022801"/>
    </source>
</evidence>
<keyword evidence="2 6" id="KW-0808">Transferase</keyword>
<evidence type="ECO:0000256" key="4">
    <source>
        <dbReference type="ARBA" id="ARBA00023145"/>
    </source>
</evidence>
<organism evidence="6 7">
    <name type="scientific">Brevibacterium aurantiacum</name>
    <dbReference type="NCBI Taxonomy" id="273384"/>
    <lineage>
        <taxon>Bacteria</taxon>
        <taxon>Bacillati</taxon>
        <taxon>Actinomycetota</taxon>
        <taxon>Actinomycetes</taxon>
        <taxon>Micrococcales</taxon>
        <taxon>Brevibacteriaceae</taxon>
        <taxon>Brevibacterium</taxon>
    </lineage>
</organism>
<dbReference type="RefSeq" id="WP_101639018.1">
    <property type="nucleotide sequence ID" value="NZ_FXZG01000008.1"/>
</dbReference>
<evidence type="ECO:0000256" key="2">
    <source>
        <dbReference type="ARBA" id="ARBA00022679"/>
    </source>
</evidence>
<evidence type="ECO:0000313" key="7">
    <source>
        <dbReference type="Proteomes" id="UP000234289"/>
    </source>
</evidence>
<comment type="similarity">
    <text evidence="1">Belongs to the gamma-glutamyltransferase family.</text>
</comment>
<proteinExistence type="inferred from homology"/>
<dbReference type="EMBL" id="FXZG01000008">
    <property type="protein sequence ID" value="SMX81470.1"/>
    <property type="molecule type" value="Genomic_DNA"/>
</dbReference>
<accession>A0A2H1J204</accession>
<dbReference type="Pfam" id="PF01019">
    <property type="entry name" value="G_glu_transpept"/>
    <property type="match status" value="1"/>
</dbReference>
<dbReference type="InterPro" id="IPR043138">
    <property type="entry name" value="GGT_lsub"/>
</dbReference>
<dbReference type="EC" id="2.3.2.2" evidence="6"/>
<evidence type="ECO:0000256" key="5">
    <source>
        <dbReference type="SAM" id="MobiDB-lite"/>
    </source>
</evidence>
<keyword evidence="3 6" id="KW-0378">Hydrolase</keyword>
<evidence type="ECO:0000313" key="6">
    <source>
        <dbReference type="EMBL" id="SMX81470.1"/>
    </source>
</evidence>
<dbReference type="Gene3D" id="3.60.20.40">
    <property type="match status" value="1"/>
</dbReference>
<dbReference type="PRINTS" id="PR01210">
    <property type="entry name" value="GGTRANSPTASE"/>
</dbReference>
<gene>
    <name evidence="6" type="ORF">BAUR920_01646</name>
</gene>
<keyword evidence="6" id="KW-0012">Acyltransferase</keyword>
<dbReference type="InterPro" id="IPR029055">
    <property type="entry name" value="Ntn_hydrolases_N"/>
</dbReference>
<dbReference type="GO" id="GO:0103068">
    <property type="term" value="F:leukotriene C4 gamma-glutamyl transferase activity"/>
    <property type="evidence" value="ECO:0007669"/>
    <property type="project" value="UniProtKB-EC"/>
</dbReference>
<dbReference type="GO" id="GO:0036374">
    <property type="term" value="F:glutathione hydrolase activity"/>
    <property type="evidence" value="ECO:0007669"/>
    <property type="project" value="UniProtKB-EC"/>
</dbReference>
<reference evidence="7" key="1">
    <citation type="submission" date="2017-03" db="EMBL/GenBank/DDBJ databases">
        <authorList>
            <person name="Monnet C."/>
        </authorList>
    </citation>
    <scope>NUCLEOTIDE SEQUENCE [LARGE SCALE GENOMIC DNA]</scope>
    <source>
        <strain evidence="7">CNRZ 920</strain>
    </source>
</reference>
<feature type="region of interest" description="Disordered" evidence="5">
    <location>
        <begin position="375"/>
        <end position="408"/>
    </location>
</feature>
<evidence type="ECO:0000256" key="1">
    <source>
        <dbReference type="ARBA" id="ARBA00009381"/>
    </source>
</evidence>
<dbReference type="PANTHER" id="PTHR43199">
    <property type="entry name" value="GLUTATHIONE HYDROLASE"/>
    <property type="match status" value="1"/>
</dbReference>
<protein>
    <submittedName>
        <fullName evidence="6">Gamma-glutamyltranspeptidase / glutathione hydrolase</fullName>
        <ecNumber evidence="6">2.3.2.2</ecNumber>
        <ecNumber evidence="6">3.4.19.13</ecNumber>
    </submittedName>
</protein>
<keyword evidence="4" id="KW-0865">Zymogen</keyword>
<dbReference type="AlphaFoldDB" id="A0A2H1J204"/>
<dbReference type="Proteomes" id="UP000234289">
    <property type="component" value="Unassembled WGS sequence"/>
</dbReference>
<dbReference type="PANTHER" id="PTHR43199:SF1">
    <property type="entry name" value="GLUTATHIONE HYDROLASE PROENZYME"/>
    <property type="match status" value="1"/>
</dbReference>